<protein>
    <submittedName>
        <fullName evidence="1">GIY-YIG nuclease family protein</fullName>
    </submittedName>
</protein>
<dbReference type="Gene3D" id="3.40.1440.10">
    <property type="entry name" value="GIY-YIG endonuclease"/>
    <property type="match status" value="1"/>
</dbReference>
<reference evidence="2" key="1">
    <citation type="journal article" date="2019" name="Int. J. Syst. Evol. Microbiol.">
        <title>The Global Catalogue of Microorganisms (GCM) 10K type strain sequencing project: providing services to taxonomists for standard genome sequencing and annotation.</title>
        <authorList>
            <consortium name="The Broad Institute Genomics Platform"/>
            <consortium name="The Broad Institute Genome Sequencing Center for Infectious Disease"/>
            <person name="Wu L."/>
            <person name="Ma J."/>
        </authorList>
    </citation>
    <scope>NUCLEOTIDE SEQUENCE [LARGE SCALE GENOMIC DNA]</scope>
    <source>
        <strain evidence="2">CGMCC 4.1641</strain>
    </source>
</reference>
<dbReference type="EMBL" id="JBHSED010000065">
    <property type="protein sequence ID" value="MFC4306540.1"/>
    <property type="molecule type" value="Genomic_DNA"/>
</dbReference>
<dbReference type="SUPFAM" id="SSF82771">
    <property type="entry name" value="GIY-YIG endonuclease"/>
    <property type="match status" value="1"/>
</dbReference>
<comment type="caution">
    <text evidence="1">The sequence shown here is derived from an EMBL/GenBank/DDBJ whole genome shotgun (WGS) entry which is preliminary data.</text>
</comment>
<gene>
    <name evidence="1" type="ORF">ACFO1S_24265</name>
</gene>
<proteinExistence type="predicted"/>
<name>A0ABV8SHQ5_9BACL</name>
<accession>A0ABV8SHQ5</accession>
<evidence type="ECO:0000313" key="1">
    <source>
        <dbReference type="EMBL" id="MFC4306540.1"/>
    </source>
</evidence>
<dbReference type="InterPro" id="IPR035901">
    <property type="entry name" value="GIY-YIG_endonuc_sf"/>
</dbReference>
<dbReference type="Proteomes" id="UP001595755">
    <property type="component" value="Unassembled WGS sequence"/>
</dbReference>
<dbReference type="RefSeq" id="WP_204602492.1">
    <property type="nucleotide sequence ID" value="NZ_JBHSED010000065.1"/>
</dbReference>
<organism evidence="1 2">
    <name type="scientific">Cohnella boryungensis</name>
    <dbReference type="NCBI Taxonomy" id="768479"/>
    <lineage>
        <taxon>Bacteria</taxon>
        <taxon>Bacillati</taxon>
        <taxon>Bacillota</taxon>
        <taxon>Bacilli</taxon>
        <taxon>Bacillales</taxon>
        <taxon>Paenibacillaceae</taxon>
        <taxon>Cohnella</taxon>
    </lineage>
</organism>
<dbReference type="CDD" id="cd10451">
    <property type="entry name" value="GIY-YIG_LuxR_like"/>
    <property type="match status" value="1"/>
</dbReference>
<keyword evidence="2" id="KW-1185">Reference proteome</keyword>
<sequence length="120" mass="13852">MKPDKEKRAQLVEKFQDIPIQAGVYQIRNKVNGKLLVDSTPNLKSLNGRSTSLQLGSDRNAALQREWNEFGADSFAMEILEVLKPNDNPYFSVKDELKKLEEQWMNKLQPYGDRGYHVLK</sequence>
<evidence type="ECO:0000313" key="2">
    <source>
        <dbReference type="Proteomes" id="UP001595755"/>
    </source>
</evidence>